<reference evidence="1" key="2">
    <citation type="journal article" date="2023" name="Science">
        <title>Genomic signatures of disease resistance in endangered staghorn corals.</title>
        <authorList>
            <person name="Vollmer S.V."/>
            <person name="Selwyn J.D."/>
            <person name="Despard B.A."/>
            <person name="Roesel C.L."/>
        </authorList>
    </citation>
    <scope>NUCLEOTIDE SEQUENCE</scope>
    <source>
        <strain evidence="1">K2</strain>
    </source>
</reference>
<keyword evidence="2" id="KW-1185">Reference proteome</keyword>
<protein>
    <submittedName>
        <fullName evidence="1">Uncharacterized protein</fullName>
    </submittedName>
</protein>
<reference evidence="1" key="1">
    <citation type="journal article" date="2023" name="G3 (Bethesda)">
        <title>Whole genome assembly and annotation of the endangered Caribbean coral Acropora cervicornis.</title>
        <authorList>
            <person name="Selwyn J.D."/>
            <person name="Vollmer S.V."/>
        </authorList>
    </citation>
    <scope>NUCLEOTIDE SEQUENCE</scope>
    <source>
        <strain evidence="1">K2</strain>
    </source>
</reference>
<proteinExistence type="predicted"/>
<dbReference type="AlphaFoldDB" id="A0AAD9V1U9"/>
<evidence type="ECO:0000313" key="2">
    <source>
        <dbReference type="Proteomes" id="UP001249851"/>
    </source>
</evidence>
<dbReference type="EMBL" id="JARQWQ010000046">
    <property type="protein sequence ID" value="KAK2558047.1"/>
    <property type="molecule type" value="Genomic_DNA"/>
</dbReference>
<organism evidence="1 2">
    <name type="scientific">Acropora cervicornis</name>
    <name type="common">Staghorn coral</name>
    <dbReference type="NCBI Taxonomy" id="6130"/>
    <lineage>
        <taxon>Eukaryota</taxon>
        <taxon>Metazoa</taxon>
        <taxon>Cnidaria</taxon>
        <taxon>Anthozoa</taxon>
        <taxon>Hexacorallia</taxon>
        <taxon>Scleractinia</taxon>
        <taxon>Astrocoeniina</taxon>
        <taxon>Acroporidae</taxon>
        <taxon>Acropora</taxon>
    </lineage>
</organism>
<evidence type="ECO:0000313" key="1">
    <source>
        <dbReference type="EMBL" id="KAK2558047.1"/>
    </source>
</evidence>
<gene>
    <name evidence="1" type="ORF">P5673_019616</name>
</gene>
<accession>A0AAD9V1U9</accession>
<sequence>MKRCHHAIHECKSTRGKVSSQLMIISVTQMKPFITKSGNYSTPAPQVSCTTFPRLDSCTHSGWAFDFAEDKKN</sequence>
<comment type="caution">
    <text evidence="1">The sequence shown here is derived from an EMBL/GenBank/DDBJ whole genome shotgun (WGS) entry which is preliminary data.</text>
</comment>
<dbReference type="Proteomes" id="UP001249851">
    <property type="component" value="Unassembled WGS sequence"/>
</dbReference>
<name>A0AAD9V1U9_ACRCE</name>